<dbReference type="InterPro" id="IPR038750">
    <property type="entry name" value="YczE/YyaS-like"/>
</dbReference>
<proteinExistence type="predicted"/>
<dbReference type="PANTHER" id="PTHR40078:SF1">
    <property type="entry name" value="INTEGRAL MEMBRANE PROTEIN"/>
    <property type="match status" value="1"/>
</dbReference>
<dbReference type="RefSeq" id="WP_317476942.1">
    <property type="nucleotide sequence ID" value="NZ_JARQTW010000008.1"/>
</dbReference>
<accession>A0AAW6QCC9</accession>
<dbReference type="PANTHER" id="PTHR40078">
    <property type="entry name" value="INTEGRAL MEMBRANE PROTEIN-RELATED"/>
    <property type="match status" value="1"/>
</dbReference>
<feature type="transmembrane region" description="Helical" evidence="1">
    <location>
        <begin position="120"/>
        <end position="139"/>
    </location>
</feature>
<dbReference type="Proteomes" id="UP001216057">
    <property type="component" value="Unassembled WGS sequence"/>
</dbReference>
<feature type="transmembrane region" description="Helical" evidence="1">
    <location>
        <begin position="185"/>
        <end position="205"/>
    </location>
</feature>
<dbReference type="AlphaFoldDB" id="A0AAW6QCC9"/>
<comment type="caution">
    <text evidence="3">The sequence shown here is derived from an EMBL/GenBank/DDBJ whole genome shotgun (WGS) entry which is preliminary data.</text>
</comment>
<gene>
    <name evidence="3" type="ORF">P7M15_04500</name>
    <name evidence="2" type="ORF">P7M32_02325</name>
</gene>
<keyword evidence="1" id="KW-0812">Transmembrane</keyword>
<feature type="transmembrane region" description="Helical" evidence="1">
    <location>
        <begin position="25"/>
        <end position="44"/>
    </location>
</feature>
<evidence type="ECO:0000313" key="2">
    <source>
        <dbReference type="EMBL" id="MDG2945270.1"/>
    </source>
</evidence>
<feature type="transmembrane region" description="Helical" evidence="1">
    <location>
        <begin position="64"/>
        <end position="83"/>
    </location>
</feature>
<sequence>MSKFKVLPQTPWTAMSLWSLEWRSLAMLCMSLTIVGIGEGLLLLSDLGSAPWTILSQGISLQCGISVGWASFFISVIVMLFWFPLKLHMGLGTILNIVVIAIFLGVTVKTAPLPVSLWSRFAYVLLGIFCFGVGSAIYLTCHQGAGPRDGLMVGLCQRFHWKVGIVRTCIEVTVCFLGFCLGGTVGVGTLIFALSIGWTVQFTLAQVARFSR</sequence>
<organism evidence="3 4">
    <name type="scientific">Exercitatus varius</name>
    <dbReference type="NCBI Taxonomy" id="67857"/>
    <lineage>
        <taxon>Bacteria</taxon>
        <taxon>Pseudomonadati</taxon>
        <taxon>Pseudomonadota</taxon>
        <taxon>Gammaproteobacteria</taxon>
        <taxon>Pasteurellales</taxon>
        <taxon>Pasteurellaceae</taxon>
        <taxon>Exercitatus</taxon>
    </lineage>
</organism>
<keyword evidence="1" id="KW-1133">Transmembrane helix</keyword>
<evidence type="ECO:0000313" key="4">
    <source>
        <dbReference type="Proteomes" id="UP001214976"/>
    </source>
</evidence>
<name>A0AAW6QCC9_9PAST</name>
<dbReference type="EMBL" id="JARQTW010000008">
    <property type="protein sequence ID" value="MDG2949785.1"/>
    <property type="molecule type" value="Genomic_DNA"/>
</dbReference>
<dbReference type="Proteomes" id="UP001214976">
    <property type="component" value="Unassembled WGS sequence"/>
</dbReference>
<keyword evidence="1" id="KW-0472">Membrane</keyword>
<dbReference type="Pfam" id="PF19700">
    <property type="entry name" value="DUF6198"/>
    <property type="match status" value="1"/>
</dbReference>
<keyword evidence="5" id="KW-1185">Reference proteome</keyword>
<feature type="transmembrane region" description="Helical" evidence="1">
    <location>
        <begin position="90"/>
        <end position="108"/>
    </location>
</feature>
<evidence type="ECO:0000313" key="5">
    <source>
        <dbReference type="Proteomes" id="UP001216057"/>
    </source>
</evidence>
<protein>
    <submittedName>
        <fullName evidence="3">YitT family protein</fullName>
    </submittedName>
</protein>
<dbReference type="EMBL" id="JARQTX010000003">
    <property type="protein sequence ID" value="MDG2945270.1"/>
    <property type="molecule type" value="Genomic_DNA"/>
</dbReference>
<evidence type="ECO:0000313" key="3">
    <source>
        <dbReference type="EMBL" id="MDG2949785.1"/>
    </source>
</evidence>
<evidence type="ECO:0000256" key="1">
    <source>
        <dbReference type="SAM" id="Phobius"/>
    </source>
</evidence>
<reference evidence="3 5" key="1">
    <citation type="submission" date="2023-03" db="EMBL/GenBank/DDBJ databases">
        <title>Classification of Bisgaard taxon 6 and taxon 10 as Exercitatus varius gen. nov., spec. nov.</title>
        <authorList>
            <person name="Christensen H."/>
        </authorList>
    </citation>
    <scope>NUCLEOTIDE SEQUENCE</scope>
    <source>
        <strain evidence="2 5">23350_01</strain>
        <strain evidence="3">86116</strain>
    </source>
</reference>